<comment type="caution">
    <text evidence="2">The sequence shown here is derived from an EMBL/GenBank/DDBJ whole genome shotgun (WGS) entry which is preliminary data.</text>
</comment>
<sequence length="156" mass="17801">MNETANEVTGWKWTMYAGLIPLMAGLFMLLTSNISMSNDMSLWTFVIHNLDFSFSQLAAVDPQAGPFVAFLAMLASVNIVSAAVPIILISIFALRKGQKWAWYYLLFMLVWEGFNDVYSVTQFYFETGAPMFIMPWLFCILMATGLYKTRQQVFNQ</sequence>
<keyword evidence="1" id="KW-0472">Membrane</keyword>
<feature type="transmembrane region" description="Helical" evidence="1">
    <location>
        <begin position="13"/>
        <end position="30"/>
    </location>
</feature>
<evidence type="ECO:0000313" key="3">
    <source>
        <dbReference type="Proteomes" id="UP001231915"/>
    </source>
</evidence>
<dbReference type="EMBL" id="JASJUT010000003">
    <property type="protein sequence ID" value="MDK2595116.1"/>
    <property type="molecule type" value="Genomic_DNA"/>
</dbReference>
<evidence type="ECO:0000313" key="2">
    <source>
        <dbReference type="EMBL" id="MDK2595116.1"/>
    </source>
</evidence>
<evidence type="ECO:0000256" key="1">
    <source>
        <dbReference type="SAM" id="Phobius"/>
    </source>
</evidence>
<dbReference type="RefSeq" id="WP_284136925.1">
    <property type="nucleotide sequence ID" value="NZ_JASJUT010000003.1"/>
</dbReference>
<keyword evidence="3" id="KW-1185">Reference proteome</keyword>
<reference evidence="2 3" key="1">
    <citation type="submission" date="2023-05" db="EMBL/GenBank/DDBJ databases">
        <title>Pseudoalteromonas ardens sp. nov., Pseudoalteromonas obscura sp. nov., and Pseudoalteromonas umbrosa sp. nov., isolated from the coral Montipora capitata.</title>
        <authorList>
            <person name="Thomas E.M."/>
            <person name="Smith E.M."/>
            <person name="Papke E."/>
            <person name="Shlafstein M.D."/>
            <person name="Oline D.K."/>
            <person name="Videau P."/>
            <person name="Saw J.H."/>
            <person name="Strangman W.K."/>
            <person name="Ushijima B."/>
        </authorList>
    </citation>
    <scope>NUCLEOTIDE SEQUENCE [LARGE SCALE GENOMIC DNA]</scope>
    <source>
        <strain evidence="2 3">P94</strain>
    </source>
</reference>
<accession>A0ABT7EJB2</accession>
<feature type="transmembrane region" description="Helical" evidence="1">
    <location>
        <begin position="101"/>
        <end position="121"/>
    </location>
</feature>
<feature type="transmembrane region" description="Helical" evidence="1">
    <location>
        <begin position="127"/>
        <end position="147"/>
    </location>
</feature>
<organism evidence="2 3">
    <name type="scientific">Pseudoalteromonas obscura</name>
    <dbReference type="NCBI Taxonomy" id="3048491"/>
    <lineage>
        <taxon>Bacteria</taxon>
        <taxon>Pseudomonadati</taxon>
        <taxon>Pseudomonadota</taxon>
        <taxon>Gammaproteobacteria</taxon>
        <taxon>Alteromonadales</taxon>
        <taxon>Pseudoalteromonadaceae</taxon>
        <taxon>Pseudoalteromonas</taxon>
    </lineage>
</organism>
<proteinExistence type="predicted"/>
<protein>
    <submittedName>
        <fullName evidence="2">Uncharacterized protein</fullName>
    </submittedName>
</protein>
<feature type="transmembrane region" description="Helical" evidence="1">
    <location>
        <begin position="66"/>
        <end position="94"/>
    </location>
</feature>
<gene>
    <name evidence="2" type="ORF">QNM18_08700</name>
</gene>
<dbReference type="Proteomes" id="UP001231915">
    <property type="component" value="Unassembled WGS sequence"/>
</dbReference>
<keyword evidence="1" id="KW-0812">Transmembrane</keyword>
<name>A0ABT7EJB2_9GAMM</name>
<keyword evidence="1" id="KW-1133">Transmembrane helix</keyword>